<dbReference type="GO" id="GO:0030150">
    <property type="term" value="P:protein import into mitochondrial matrix"/>
    <property type="evidence" value="ECO:0007669"/>
    <property type="project" value="TreeGrafter"/>
</dbReference>
<evidence type="ECO:0000256" key="9">
    <source>
        <dbReference type="SAM" id="MobiDB-lite"/>
    </source>
</evidence>
<dbReference type="PROSITE" id="PS50005">
    <property type="entry name" value="TPR"/>
    <property type="match status" value="2"/>
</dbReference>
<feature type="transmembrane region" description="Helical" evidence="10">
    <location>
        <begin position="429"/>
        <end position="450"/>
    </location>
</feature>
<feature type="transmembrane region" description="Helical" evidence="10">
    <location>
        <begin position="22"/>
        <end position="43"/>
    </location>
</feature>
<evidence type="ECO:0000256" key="4">
    <source>
        <dbReference type="ARBA" id="ARBA00022803"/>
    </source>
</evidence>
<comment type="similarity">
    <text evidence="7">Belongs to the Tom70 family.</text>
</comment>
<evidence type="ECO:0000256" key="3">
    <source>
        <dbReference type="ARBA" id="ARBA00022737"/>
    </source>
</evidence>
<dbReference type="Gene3D" id="1.25.40.10">
    <property type="entry name" value="Tetratricopeptide repeat domain"/>
    <property type="match status" value="1"/>
</dbReference>
<keyword evidence="2 10" id="KW-0812">Transmembrane</keyword>
<evidence type="ECO:0000256" key="10">
    <source>
        <dbReference type="SAM" id="Phobius"/>
    </source>
</evidence>
<dbReference type="PANTHER" id="PTHR46208:SF1">
    <property type="entry name" value="MITOCHONDRIAL IMPORT RECEPTOR SUBUNIT TOM70"/>
    <property type="match status" value="1"/>
</dbReference>
<keyword evidence="4 8" id="KW-0802">TPR repeat</keyword>
<organism evidence="11 12">
    <name type="scientific">Candidatus Yonathbacteria bacterium RIFCSPLOWO2_01_FULL_47_33b</name>
    <dbReference type="NCBI Taxonomy" id="1802727"/>
    <lineage>
        <taxon>Bacteria</taxon>
        <taxon>Candidatus Yonathiibacteriota</taxon>
    </lineage>
</organism>
<evidence type="ECO:0000256" key="6">
    <source>
        <dbReference type="ARBA" id="ARBA00023136"/>
    </source>
</evidence>
<feature type="transmembrane region" description="Helical" evidence="10">
    <location>
        <begin position="402"/>
        <end position="423"/>
    </location>
</feature>
<feature type="transmembrane region" description="Helical" evidence="10">
    <location>
        <begin position="147"/>
        <end position="169"/>
    </location>
</feature>
<accession>A0A1G2SEE0</accession>
<dbReference type="PROSITE" id="PS50293">
    <property type="entry name" value="TPR_REGION"/>
    <property type="match status" value="1"/>
</dbReference>
<feature type="transmembrane region" description="Helical" evidence="10">
    <location>
        <begin position="213"/>
        <end position="231"/>
    </location>
</feature>
<feature type="transmembrane region" description="Helical" evidence="10">
    <location>
        <begin position="81"/>
        <end position="100"/>
    </location>
</feature>
<protein>
    <submittedName>
        <fullName evidence="11">Uncharacterized protein</fullName>
    </submittedName>
</protein>
<dbReference type="AlphaFoldDB" id="A0A1G2SEE0"/>
<gene>
    <name evidence="11" type="ORF">A2937_00690</name>
</gene>
<feature type="region of interest" description="Disordered" evidence="9">
    <location>
        <begin position="770"/>
        <end position="792"/>
    </location>
</feature>
<feature type="transmembrane region" description="Helical" evidence="10">
    <location>
        <begin position="462"/>
        <end position="486"/>
    </location>
</feature>
<dbReference type="Pfam" id="PF14559">
    <property type="entry name" value="TPR_19"/>
    <property type="match status" value="1"/>
</dbReference>
<feature type="repeat" description="TPR" evidence="8">
    <location>
        <begin position="687"/>
        <end position="720"/>
    </location>
</feature>
<feature type="transmembrane region" description="Helical" evidence="10">
    <location>
        <begin position="366"/>
        <end position="390"/>
    </location>
</feature>
<dbReference type="Proteomes" id="UP000177987">
    <property type="component" value="Unassembled WGS sequence"/>
</dbReference>
<evidence type="ECO:0000313" key="11">
    <source>
        <dbReference type="EMBL" id="OHA83344.1"/>
    </source>
</evidence>
<keyword evidence="3" id="KW-0677">Repeat</keyword>
<dbReference type="SUPFAM" id="SSF48452">
    <property type="entry name" value="TPR-like"/>
    <property type="match status" value="1"/>
</dbReference>
<feature type="transmembrane region" description="Helical" evidence="10">
    <location>
        <begin position="49"/>
        <end position="69"/>
    </location>
</feature>
<keyword evidence="6 10" id="KW-0472">Membrane</keyword>
<evidence type="ECO:0000256" key="5">
    <source>
        <dbReference type="ARBA" id="ARBA00022989"/>
    </source>
</evidence>
<feature type="repeat" description="TPR" evidence="8">
    <location>
        <begin position="721"/>
        <end position="754"/>
    </location>
</feature>
<dbReference type="GO" id="GO:0030943">
    <property type="term" value="F:mitochondrion targeting sequence binding"/>
    <property type="evidence" value="ECO:0007669"/>
    <property type="project" value="TreeGrafter"/>
</dbReference>
<dbReference type="PANTHER" id="PTHR46208">
    <property type="entry name" value="MITOCHONDRIAL IMPORT RECEPTOR SUBUNIT TOM70"/>
    <property type="match status" value="1"/>
</dbReference>
<dbReference type="EMBL" id="MHUW01000018">
    <property type="protein sequence ID" value="OHA83344.1"/>
    <property type="molecule type" value="Genomic_DNA"/>
</dbReference>
<evidence type="ECO:0000256" key="8">
    <source>
        <dbReference type="PROSITE-ProRule" id="PRU00339"/>
    </source>
</evidence>
<comment type="caution">
    <text evidence="11">The sequence shown here is derived from an EMBL/GenBank/DDBJ whole genome shotgun (WGS) entry which is preliminary data.</text>
</comment>
<evidence type="ECO:0000256" key="7">
    <source>
        <dbReference type="ARBA" id="ARBA00038030"/>
    </source>
</evidence>
<evidence type="ECO:0000256" key="2">
    <source>
        <dbReference type="ARBA" id="ARBA00022692"/>
    </source>
</evidence>
<dbReference type="InterPro" id="IPR011990">
    <property type="entry name" value="TPR-like_helical_dom_sf"/>
</dbReference>
<feature type="transmembrane region" description="Helical" evidence="10">
    <location>
        <begin position="115"/>
        <end position="135"/>
    </location>
</feature>
<feature type="transmembrane region" description="Helical" evidence="10">
    <location>
        <begin position="237"/>
        <end position="256"/>
    </location>
</feature>
<dbReference type="GO" id="GO:0016020">
    <property type="term" value="C:membrane"/>
    <property type="evidence" value="ECO:0007669"/>
    <property type="project" value="UniProtKB-SubCell"/>
</dbReference>
<feature type="transmembrane region" description="Helical" evidence="10">
    <location>
        <begin position="268"/>
        <end position="289"/>
    </location>
</feature>
<dbReference type="STRING" id="1802727.A2937_00690"/>
<proteinExistence type="inferred from homology"/>
<dbReference type="GO" id="GO:0008320">
    <property type="term" value="F:protein transmembrane transporter activity"/>
    <property type="evidence" value="ECO:0007669"/>
    <property type="project" value="TreeGrafter"/>
</dbReference>
<evidence type="ECO:0000256" key="1">
    <source>
        <dbReference type="ARBA" id="ARBA00004167"/>
    </source>
</evidence>
<dbReference type="InterPro" id="IPR019734">
    <property type="entry name" value="TPR_rpt"/>
</dbReference>
<name>A0A1G2SEE0_9BACT</name>
<feature type="transmembrane region" description="Helical" evidence="10">
    <location>
        <begin position="189"/>
        <end position="206"/>
    </location>
</feature>
<evidence type="ECO:0000313" key="12">
    <source>
        <dbReference type="Proteomes" id="UP000177987"/>
    </source>
</evidence>
<keyword evidence="5 10" id="KW-1133">Transmembrane helix</keyword>
<comment type="subcellular location">
    <subcellularLocation>
        <location evidence="1">Membrane</location>
        <topology evidence="1">Single-pass membrane protein</topology>
    </subcellularLocation>
</comment>
<dbReference type="SMART" id="SM00028">
    <property type="entry name" value="TPR"/>
    <property type="match status" value="5"/>
</dbReference>
<reference evidence="11 12" key="1">
    <citation type="journal article" date="2016" name="Nat. Commun.">
        <title>Thousands of microbial genomes shed light on interconnected biogeochemical processes in an aquifer system.</title>
        <authorList>
            <person name="Anantharaman K."/>
            <person name="Brown C.T."/>
            <person name="Hug L.A."/>
            <person name="Sharon I."/>
            <person name="Castelle C.J."/>
            <person name="Probst A.J."/>
            <person name="Thomas B.C."/>
            <person name="Singh A."/>
            <person name="Wilkins M.J."/>
            <person name="Karaoz U."/>
            <person name="Brodie E.L."/>
            <person name="Williams K.H."/>
            <person name="Hubbard S.S."/>
            <person name="Banfield J.F."/>
        </authorList>
    </citation>
    <scope>NUCLEOTIDE SEQUENCE [LARGE SCALE GENOMIC DNA]</scope>
</reference>
<sequence>MEQGHEQGSTPKKTKKIRGADWTSYKTLFWGTVLLPIFFLPIFNLPVDITKGAFFFTLTIAAFLLWLVARMKSGRFVFPKSVLLGSVMALPVAFLVSALFSEVPMVSLLGVEYETGTFFSILVLSLAVFLSSIFFQTKERVFSLYGWLVGVSFVVLAFLICGFLIAGGILPSFFSAYIPLNVVGKWNDLAVFLGFTSIISLITLELMTLTKKLKITAVTSLVLSLIILTLINFSLLWIIVGAFALLVFVYAISFVQKDAGEEITERKIPLFSFSVLLLSVFFVLAGGPVNDLVRNTLRLNIPQEVVRPSWYATGGVVKETLLKDPIFGVGPNRFLNAWTSYKPAGINTTNAWDVDFNNGIGVVPTFASTLGLVGIIAWLAFLGLFLYAGFKAVFKVGLDKTSHYIVASSFLGALYLWVIAVFYVPNIAIFGLAFIMTGVFIAALVEGGIAKNYDFSFLEDPRVGFVSVLVLILFIISSIVGGYFVVEKFLSLASYQKGMMLSSRGDVLGARAAIENAKKLRESDLYYRALSEMDINSLGVILNQKGVSQETVKAQFQLTSREAIDNAIKATQFDKTNYINWVYLARAYESLIPFGAAADFYESSKKNFEEAIAWNHNNPSLYLELARLELLNKNVAQAKEYIAKALTMKNDYVDAIFLLAQIQADEGDLKNAIISTEAASLVSPNNIGVFFQLGFLRYKNGDYAGAVSALERAVELNPSYSNAKYFLGLSYSKLGRVADAIRQFEDVKSMNPDNTEVQSILNNLRASGSAFSGGVPAAPEKSATPPIKEKKK</sequence>